<keyword evidence="1" id="KW-0175">Coiled coil</keyword>
<dbReference type="Pfam" id="PF13412">
    <property type="entry name" value="HTH_24"/>
    <property type="match status" value="1"/>
</dbReference>
<dbReference type="CDD" id="cd00090">
    <property type="entry name" value="HTH_ARSR"/>
    <property type="match status" value="1"/>
</dbReference>
<dbReference type="Gene3D" id="1.10.10.10">
    <property type="entry name" value="Winged helix-like DNA-binding domain superfamily/Winged helix DNA-binding domain"/>
    <property type="match status" value="1"/>
</dbReference>
<dbReference type="Proteomes" id="UP001308776">
    <property type="component" value="Unassembled WGS sequence"/>
</dbReference>
<dbReference type="NCBIfam" id="TIGR04176">
    <property type="entry name" value="MarR_EPS"/>
    <property type="match status" value="1"/>
</dbReference>
<accession>A0ABU6FM83</accession>
<keyword evidence="3" id="KW-1185">Reference proteome</keyword>
<sequence length="123" mass="13569">MNKPMLDDATRYQLLKLLTEHPESTQRELAAAMGVSLGKANYCLKALVDKGLVKMGSFRSNPNKGVYAYLLTPEGVQEKARVTVRFLHRKMAEYDALQAEIAALRREVDDLASSGLDAERGAA</sequence>
<organism evidence="2 3">
    <name type="scientific">Acidithiobacillus ferriphilus</name>
    <dbReference type="NCBI Taxonomy" id="1689834"/>
    <lineage>
        <taxon>Bacteria</taxon>
        <taxon>Pseudomonadati</taxon>
        <taxon>Pseudomonadota</taxon>
        <taxon>Acidithiobacillia</taxon>
        <taxon>Acidithiobacillales</taxon>
        <taxon>Acidithiobacillaceae</taxon>
        <taxon>Acidithiobacillus</taxon>
    </lineage>
</organism>
<evidence type="ECO:0000256" key="1">
    <source>
        <dbReference type="SAM" id="Coils"/>
    </source>
</evidence>
<gene>
    <name evidence="2" type="ORF">OW717_01550</name>
</gene>
<evidence type="ECO:0000313" key="3">
    <source>
        <dbReference type="Proteomes" id="UP001308776"/>
    </source>
</evidence>
<name>A0ABU6FM83_9PROT</name>
<dbReference type="InterPro" id="IPR036388">
    <property type="entry name" value="WH-like_DNA-bd_sf"/>
</dbReference>
<reference evidence="2 3" key="1">
    <citation type="submission" date="2022-11" db="EMBL/GenBank/DDBJ databases">
        <title>Comparative genomics analysis of Acidithiobacillus ferriphilus.</title>
        <authorList>
            <person name="Ma L."/>
        </authorList>
    </citation>
    <scope>NUCLEOTIDE SEQUENCE [LARGE SCALE GENOMIC DNA]</scope>
    <source>
        <strain evidence="2 3">DY15</strain>
    </source>
</reference>
<dbReference type="InterPro" id="IPR026433">
    <property type="entry name" value="MarR_EPS"/>
</dbReference>
<protein>
    <submittedName>
        <fullName evidence="2">MarR family EPS-associated transcriptional regulator</fullName>
    </submittedName>
</protein>
<feature type="coiled-coil region" evidence="1">
    <location>
        <begin position="87"/>
        <end position="114"/>
    </location>
</feature>
<dbReference type="InterPro" id="IPR011991">
    <property type="entry name" value="ArsR-like_HTH"/>
</dbReference>
<dbReference type="EMBL" id="JAQGFR010000030">
    <property type="protein sequence ID" value="MEB8512726.1"/>
    <property type="molecule type" value="Genomic_DNA"/>
</dbReference>
<proteinExistence type="predicted"/>
<evidence type="ECO:0000313" key="2">
    <source>
        <dbReference type="EMBL" id="MEB8512726.1"/>
    </source>
</evidence>
<dbReference type="SUPFAM" id="SSF46785">
    <property type="entry name" value="Winged helix' DNA-binding domain"/>
    <property type="match status" value="1"/>
</dbReference>
<dbReference type="RefSeq" id="WP_325757661.1">
    <property type="nucleotide sequence ID" value="NZ_JAQGFK010000122.1"/>
</dbReference>
<comment type="caution">
    <text evidence="2">The sequence shown here is derived from an EMBL/GenBank/DDBJ whole genome shotgun (WGS) entry which is preliminary data.</text>
</comment>
<dbReference type="InterPro" id="IPR036390">
    <property type="entry name" value="WH_DNA-bd_sf"/>
</dbReference>